<name>A0AAC9KBL6_9PROT</name>
<dbReference type="AlphaFoldDB" id="A0AAC9KBL6"/>
<dbReference type="PIRSF" id="PIRSF000456">
    <property type="entry name" value="UDP-GlcNAc_acltr"/>
    <property type="match status" value="1"/>
</dbReference>
<gene>
    <name evidence="8" type="primary">lpxA</name>
    <name evidence="10" type="ORF">GbCGDNIH9_0944</name>
</gene>
<comment type="subcellular location">
    <subcellularLocation>
        <location evidence="8">Cytoplasm</location>
    </subcellularLocation>
</comment>
<dbReference type="EC" id="2.3.1.129" evidence="8"/>
<dbReference type="InterPro" id="IPR010137">
    <property type="entry name" value="Lipid_A_LpxA"/>
</dbReference>
<dbReference type="Proteomes" id="UP000182373">
    <property type="component" value="Chromosome"/>
</dbReference>
<keyword evidence="3 8" id="KW-0441">Lipid A biosynthesis</keyword>
<dbReference type="InterPro" id="IPR018357">
    <property type="entry name" value="Hexapep_transf_CS"/>
</dbReference>
<dbReference type="PANTHER" id="PTHR43480">
    <property type="entry name" value="ACYL-[ACYL-CARRIER-PROTEIN]--UDP-N-ACETYLGLUCOSAMINE O-ACYLTRANSFERASE"/>
    <property type="match status" value="1"/>
</dbReference>
<dbReference type="GO" id="GO:0009245">
    <property type="term" value="P:lipid A biosynthetic process"/>
    <property type="evidence" value="ECO:0007669"/>
    <property type="project" value="UniProtKB-UniRule"/>
</dbReference>
<dbReference type="Pfam" id="PF00132">
    <property type="entry name" value="Hexapep"/>
    <property type="match status" value="2"/>
</dbReference>
<dbReference type="GO" id="GO:0016020">
    <property type="term" value="C:membrane"/>
    <property type="evidence" value="ECO:0007669"/>
    <property type="project" value="GOC"/>
</dbReference>
<accession>A0AAC9KBL6</accession>
<keyword evidence="7 8" id="KW-0012">Acyltransferase</keyword>
<keyword evidence="1 8" id="KW-0963">Cytoplasm</keyword>
<comment type="function">
    <text evidence="8">Involved in the biosynthesis of lipid A, a phosphorylated glycolipid that anchors the lipopolysaccharide to the outer membrane of the cell.</text>
</comment>
<dbReference type="Gene3D" id="1.20.1180.10">
    <property type="entry name" value="Udp N-acetylglucosamine O-acyltransferase, C-terminal domain"/>
    <property type="match status" value="1"/>
</dbReference>
<dbReference type="PANTHER" id="PTHR43480:SF1">
    <property type="entry name" value="ACYL-[ACYL-CARRIER-PROTEIN]--UDP-N-ACETYLGLUCOSAMINE O-ACYLTRANSFERASE, MITOCHONDRIAL-RELATED"/>
    <property type="match status" value="1"/>
</dbReference>
<evidence type="ECO:0000256" key="1">
    <source>
        <dbReference type="ARBA" id="ARBA00022490"/>
    </source>
</evidence>
<evidence type="ECO:0000256" key="2">
    <source>
        <dbReference type="ARBA" id="ARBA00022516"/>
    </source>
</evidence>
<reference evidence="11" key="1">
    <citation type="submission" date="2016-11" db="EMBL/GenBank/DDBJ databases">
        <title>Comparative genomic and phenotypic analysis of Granulibacter bethesdensis clinical isolates from patients with chronic granulomatous disease.</title>
        <authorList>
            <person name="Zarember K.A."/>
            <person name="Porcella S.F."/>
            <person name="Chu J."/>
            <person name="Ding L."/>
            <person name="Dahlstrom E."/>
            <person name="Barbian K."/>
            <person name="Martens C."/>
            <person name="Sykora L."/>
            <person name="Kramer S."/>
            <person name="Pettinato A.M."/>
            <person name="Hong H."/>
            <person name="Wald G."/>
            <person name="Berg L.J."/>
            <person name="Rogge L.S."/>
            <person name="Greenberg D.E."/>
            <person name="Falcone E.L."/>
            <person name="Neves J.F."/>
            <person name="Simoes M.J."/>
            <person name="Casal M."/>
            <person name="Rodriguez-Lopez F.C."/>
            <person name="Zelazny A."/>
            <person name="Gallin J.I."/>
            <person name="Holland S.M."/>
        </authorList>
    </citation>
    <scope>NUCLEOTIDE SEQUENCE [LARGE SCALE GENOMIC DNA]</scope>
    <source>
        <strain evidence="11">NIH9.1</strain>
    </source>
</reference>
<evidence type="ECO:0000259" key="9">
    <source>
        <dbReference type="Pfam" id="PF13720"/>
    </source>
</evidence>
<dbReference type="Pfam" id="PF13720">
    <property type="entry name" value="Acetyltransf_11"/>
    <property type="match status" value="1"/>
</dbReference>
<feature type="domain" description="UDP N-acetylglucosamine O-acyltransferase C-terminal" evidence="9">
    <location>
        <begin position="189"/>
        <end position="275"/>
    </location>
</feature>
<dbReference type="Gene3D" id="2.160.10.10">
    <property type="entry name" value="Hexapeptide repeat proteins"/>
    <property type="match status" value="1"/>
</dbReference>
<proteinExistence type="inferred from homology"/>
<dbReference type="EMBL" id="CP018191">
    <property type="protein sequence ID" value="APH54238.1"/>
    <property type="molecule type" value="Genomic_DNA"/>
</dbReference>
<dbReference type="InterPro" id="IPR011004">
    <property type="entry name" value="Trimer_LpxA-like_sf"/>
</dbReference>
<dbReference type="InterPro" id="IPR037157">
    <property type="entry name" value="Acetyltransf_C_sf"/>
</dbReference>
<keyword evidence="4 8" id="KW-0808">Transferase</keyword>
<keyword evidence="5 8" id="KW-0677">Repeat</keyword>
<protein>
    <recommendedName>
        <fullName evidence="8">Acyl-[acyl-carrier-protein]--UDP-N-acetylglucosamine O-acyltransferase</fullName>
        <shortName evidence="8">UDP-N-acetylglucosamine acyltransferase</shortName>
        <ecNumber evidence="8">2.3.1.129</ecNumber>
    </recommendedName>
</protein>
<evidence type="ECO:0000256" key="7">
    <source>
        <dbReference type="ARBA" id="ARBA00023315"/>
    </source>
</evidence>
<evidence type="ECO:0000256" key="4">
    <source>
        <dbReference type="ARBA" id="ARBA00022679"/>
    </source>
</evidence>
<comment type="catalytic activity">
    <reaction evidence="8">
        <text>a (3R)-hydroxyacyl-[ACP] + UDP-N-acetyl-alpha-D-glucosamine = a UDP-3-O-[(3R)-3-hydroxyacyl]-N-acetyl-alpha-D-glucosamine + holo-[ACP]</text>
        <dbReference type="Rhea" id="RHEA:67812"/>
        <dbReference type="Rhea" id="RHEA-COMP:9685"/>
        <dbReference type="Rhea" id="RHEA-COMP:9945"/>
        <dbReference type="ChEBI" id="CHEBI:57705"/>
        <dbReference type="ChEBI" id="CHEBI:64479"/>
        <dbReference type="ChEBI" id="CHEBI:78827"/>
        <dbReference type="ChEBI" id="CHEBI:173225"/>
        <dbReference type="EC" id="2.3.1.129"/>
    </reaction>
</comment>
<dbReference type="NCBIfam" id="TIGR01852">
    <property type="entry name" value="lipid_A_lpxA"/>
    <property type="match status" value="1"/>
</dbReference>
<sequence length="287" mass="30615">MMKPVTELKPPVIHSTIHPTAIISPSAKIGAGVSIGPFCTVGPDVELADGVTLVSHVVVDGHTVIGEGATLWPFCSVGLAPQDLKYRGEPTRTEIGARTQIREHCTIHRGTVTGTGLTKVGSDCLLMAVAHVAHDCEVGNNVIIANNVVMGGHVTIGDHAGIMGAAAIHQFVRIGRCAWVGGVSGVERDVIPFGMVMGNRAWLAGLNIVGLKRRGYDRSEIHRLRAAFRILYRDTSADDGVFQERVQRVAAEYGEDRLITEMLAFIAAPSHRGLIRNGVRDDGAEPA</sequence>
<evidence type="ECO:0000256" key="6">
    <source>
        <dbReference type="ARBA" id="ARBA00023098"/>
    </source>
</evidence>
<dbReference type="NCBIfam" id="NF003657">
    <property type="entry name" value="PRK05289.1"/>
    <property type="match status" value="1"/>
</dbReference>
<evidence type="ECO:0000313" key="11">
    <source>
        <dbReference type="Proteomes" id="UP000182373"/>
    </source>
</evidence>
<dbReference type="CDD" id="cd03351">
    <property type="entry name" value="LbH_UDP-GlcNAc_AT"/>
    <property type="match status" value="1"/>
</dbReference>
<comment type="similarity">
    <text evidence="8">Belongs to the transferase hexapeptide repeat family. LpxA subfamily.</text>
</comment>
<dbReference type="GO" id="GO:0008780">
    <property type="term" value="F:acyl-[acyl-carrier-protein]-UDP-N-acetylglucosamine O-acyltransferase activity"/>
    <property type="evidence" value="ECO:0007669"/>
    <property type="project" value="UniProtKB-UniRule"/>
</dbReference>
<comment type="pathway">
    <text evidence="8">Glycolipid biosynthesis; lipid IV(A) biosynthesis; lipid IV(A) from (3R)-3-hydroxytetradecanoyl-[acyl-carrier-protein] and UDP-N-acetyl-alpha-D-glucosamine: step 1/6.</text>
</comment>
<evidence type="ECO:0000256" key="3">
    <source>
        <dbReference type="ARBA" id="ARBA00022556"/>
    </source>
</evidence>
<dbReference type="GO" id="GO:0005737">
    <property type="term" value="C:cytoplasm"/>
    <property type="evidence" value="ECO:0007669"/>
    <property type="project" value="UniProtKB-SubCell"/>
</dbReference>
<dbReference type="PROSITE" id="PS00101">
    <property type="entry name" value="HEXAPEP_TRANSFERASES"/>
    <property type="match status" value="1"/>
</dbReference>
<organism evidence="10 11">
    <name type="scientific">Granulibacter bethesdensis</name>
    <dbReference type="NCBI Taxonomy" id="364410"/>
    <lineage>
        <taxon>Bacteria</taxon>
        <taxon>Pseudomonadati</taxon>
        <taxon>Pseudomonadota</taxon>
        <taxon>Alphaproteobacteria</taxon>
        <taxon>Acetobacterales</taxon>
        <taxon>Acetobacteraceae</taxon>
        <taxon>Granulibacter</taxon>
    </lineage>
</organism>
<evidence type="ECO:0000256" key="8">
    <source>
        <dbReference type="HAMAP-Rule" id="MF_00387"/>
    </source>
</evidence>
<dbReference type="HAMAP" id="MF_00387">
    <property type="entry name" value="LpxA"/>
    <property type="match status" value="1"/>
</dbReference>
<keyword evidence="6 8" id="KW-0443">Lipid metabolism</keyword>
<dbReference type="InterPro" id="IPR029098">
    <property type="entry name" value="Acetyltransf_C"/>
</dbReference>
<dbReference type="InterPro" id="IPR001451">
    <property type="entry name" value="Hexapep"/>
</dbReference>
<keyword evidence="2 8" id="KW-0444">Lipid biosynthesis</keyword>
<evidence type="ECO:0000256" key="5">
    <source>
        <dbReference type="ARBA" id="ARBA00022737"/>
    </source>
</evidence>
<dbReference type="SUPFAM" id="SSF51161">
    <property type="entry name" value="Trimeric LpxA-like enzymes"/>
    <property type="match status" value="1"/>
</dbReference>
<evidence type="ECO:0000313" key="10">
    <source>
        <dbReference type="EMBL" id="APH54238.1"/>
    </source>
</evidence>
<comment type="subunit">
    <text evidence="8">Homotrimer.</text>
</comment>